<dbReference type="EMBL" id="KZ819636">
    <property type="protein sequence ID" value="PWN90293.1"/>
    <property type="molecule type" value="Genomic_DNA"/>
</dbReference>
<dbReference type="STRING" id="215250.A0A316YQI0"/>
<keyword evidence="8" id="KW-1185">Reference proteome</keyword>
<evidence type="ECO:0000256" key="3">
    <source>
        <dbReference type="ARBA" id="ARBA00022989"/>
    </source>
</evidence>
<evidence type="ECO:0000256" key="2">
    <source>
        <dbReference type="ARBA" id="ARBA00022692"/>
    </source>
</evidence>
<dbReference type="Pfam" id="PF04061">
    <property type="entry name" value="ORMDL"/>
    <property type="match status" value="1"/>
</dbReference>
<evidence type="ECO:0000313" key="7">
    <source>
        <dbReference type="EMBL" id="PWN90293.1"/>
    </source>
</evidence>
<dbReference type="Proteomes" id="UP000245768">
    <property type="component" value="Unassembled WGS sequence"/>
</dbReference>
<dbReference type="RefSeq" id="XP_025377491.1">
    <property type="nucleotide sequence ID" value="XM_025521640.1"/>
</dbReference>
<dbReference type="GO" id="GO:0005789">
    <property type="term" value="C:endoplasmic reticulum membrane"/>
    <property type="evidence" value="ECO:0007669"/>
    <property type="project" value="InterPro"/>
</dbReference>
<name>A0A316YQI0_9BASI</name>
<feature type="transmembrane region" description="Helical" evidence="6">
    <location>
        <begin position="191"/>
        <end position="208"/>
    </location>
</feature>
<keyword evidence="3 6" id="KW-1133">Transmembrane helix</keyword>
<evidence type="ECO:0000256" key="4">
    <source>
        <dbReference type="ARBA" id="ARBA00023136"/>
    </source>
</evidence>
<keyword evidence="2 6" id="KW-0812">Transmembrane</keyword>
<protein>
    <submittedName>
        <fullName evidence="7">Orm1 type endoplasmic reticulum protein</fullName>
    </submittedName>
</protein>
<gene>
    <name evidence="7" type="ORF">FA10DRAFT_266789</name>
</gene>
<feature type="region of interest" description="Disordered" evidence="5">
    <location>
        <begin position="25"/>
        <end position="61"/>
    </location>
</feature>
<keyword evidence="4 6" id="KW-0472">Membrane</keyword>
<dbReference type="GeneID" id="37043556"/>
<evidence type="ECO:0000256" key="1">
    <source>
        <dbReference type="ARBA" id="ARBA00004141"/>
    </source>
</evidence>
<evidence type="ECO:0000256" key="5">
    <source>
        <dbReference type="SAM" id="MobiDB-lite"/>
    </source>
</evidence>
<dbReference type="InParanoid" id="A0A316YQI0"/>
<sequence>MTTPSVTLTSPTGASAELAANRILHSRDSTGGSSSSVATGSRTAPLMTSDNKRAGHRKRSSSLVTVEKIEQSHEELLDQSAGFNANADWVNYKGAWVIHVVLILLGKILVDVIPGMEQDTSWTIVNLGYMAISFLMFHYVTGTPFESNAGVYDELTLWEQIDEGAQYTPAKKWLTSVPIGLFLVSTHYTRYNPWLFALNFFALLFVLFPKLPILHRLRFKVTAPGTSYPPTPTHSRPSSAAGFR</sequence>
<reference evidence="7 8" key="1">
    <citation type="journal article" date="2018" name="Mol. Biol. Evol.">
        <title>Broad Genomic Sampling Reveals a Smut Pathogenic Ancestry of the Fungal Clade Ustilaginomycotina.</title>
        <authorList>
            <person name="Kijpornyongpan T."/>
            <person name="Mondo S.J."/>
            <person name="Barry K."/>
            <person name="Sandor L."/>
            <person name="Lee J."/>
            <person name="Lipzen A."/>
            <person name="Pangilinan J."/>
            <person name="LaButti K."/>
            <person name="Hainaut M."/>
            <person name="Henrissat B."/>
            <person name="Grigoriev I.V."/>
            <person name="Spatafora J.W."/>
            <person name="Aime M.C."/>
        </authorList>
    </citation>
    <scope>NUCLEOTIDE SEQUENCE [LARGE SCALE GENOMIC DNA]</scope>
    <source>
        <strain evidence="7 8">MCA 4198</strain>
    </source>
</reference>
<organism evidence="7 8">
    <name type="scientific">Acaromyces ingoldii</name>
    <dbReference type="NCBI Taxonomy" id="215250"/>
    <lineage>
        <taxon>Eukaryota</taxon>
        <taxon>Fungi</taxon>
        <taxon>Dikarya</taxon>
        <taxon>Basidiomycota</taxon>
        <taxon>Ustilaginomycotina</taxon>
        <taxon>Exobasidiomycetes</taxon>
        <taxon>Exobasidiales</taxon>
        <taxon>Cryptobasidiaceae</taxon>
        <taxon>Acaromyces</taxon>
    </lineage>
</organism>
<feature type="compositionally biased region" description="Low complexity" evidence="5">
    <location>
        <begin position="29"/>
        <end position="44"/>
    </location>
</feature>
<evidence type="ECO:0000313" key="8">
    <source>
        <dbReference type="Proteomes" id="UP000245768"/>
    </source>
</evidence>
<proteinExistence type="predicted"/>
<accession>A0A316YQI0</accession>
<feature type="transmembrane region" description="Helical" evidence="6">
    <location>
        <begin position="122"/>
        <end position="140"/>
    </location>
</feature>
<dbReference type="FunCoup" id="A0A316YQI0">
    <property type="interactions" value="205"/>
</dbReference>
<evidence type="ECO:0000256" key="6">
    <source>
        <dbReference type="SAM" id="Phobius"/>
    </source>
</evidence>
<dbReference type="AlphaFoldDB" id="A0A316YQI0"/>
<feature type="transmembrane region" description="Helical" evidence="6">
    <location>
        <begin position="94"/>
        <end position="110"/>
    </location>
</feature>
<comment type="subcellular location">
    <subcellularLocation>
        <location evidence="1">Membrane</location>
        <topology evidence="1">Multi-pass membrane protein</topology>
    </subcellularLocation>
</comment>
<dbReference type="InterPro" id="IPR007203">
    <property type="entry name" value="ORMDL"/>
</dbReference>
<dbReference type="PANTHER" id="PTHR12665">
    <property type="entry name" value="ORMDL PROTEINS"/>
    <property type="match status" value="1"/>
</dbReference>
<dbReference type="OrthoDB" id="1932233at2759"/>